<dbReference type="AlphaFoldDB" id="A0A1W2GZJ6"/>
<dbReference type="Proteomes" id="UP000192333">
    <property type="component" value="Chromosome I"/>
</dbReference>
<feature type="domain" description="Peptidase M28" evidence="2">
    <location>
        <begin position="309"/>
        <end position="522"/>
    </location>
</feature>
<evidence type="ECO:0000256" key="1">
    <source>
        <dbReference type="SAM" id="Phobius"/>
    </source>
</evidence>
<dbReference type="EMBL" id="LT838813">
    <property type="protein sequence ID" value="SMD41768.1"/>
    <property type="molecule type" value="Genomic_DNA"/>
</dbReference>
<feature type="transmembrane region" description="Helical" evidence="1">
    <location>
        <begin position="26"/>
        <end position="44"/>
    </location>
</feature>
<keyword evidence="1" id="KW-0472">Membrane</keyword>
<dbReference type="SUPFAM" id="SSF53187">
    <property type="entry name" value="Zn-dependent exopeptidases"/>
    <property type="match status" value="1"/>
</dbReference>
<evidence type="ECO:0000313" key="4">
    <source>
        <dbReference type="Proteomes" id="UP000192333"/>
    </source>
</evidence>
<dbReference type="InterPro" id="IPR007484">
    <property type="entry name" value="Peptidase_M28"/>
</dbReference>
<reference evidence="4" key="1">
    <citation type="submission" date="2017-04" db="EMBL/GenBank/DDBJ databases">
        <authorList>
            <person name="Varghese N."/>
            <person name="Submissions S."/>
        </authorList>
    </citation>
    <scope>NUCLEOTIDE SEQUENCE [LARGE SCALE GENOMIC DNA]</scope>
    <source>
        <strain evidence="4">DSM 16537</strain>
    </source>
</reference>
<keyword evidence="1" id="KW-0812">Transmembrane</keyword>
<organism evidence="3 4">
    <name type="scientific">Aquiflexum balticum DSM 16537</name>
    <dbReference type="NCBI Taxonomy" id="758820"/>
    <lineage>
        <taxon>Bacteria</taxon>
        <taxon>Pseudomonadati</taxon>
        <taxon>Bacteroidota</taxon>
        <taxon>Cytophagia</taxon>
        <taxon>Cytophagales</taxon>
        <taxon>Cyclobacteriaceae</taxon>
        <taxon>Aquiflexum</taxon>
    </lineage>
</organism>
<dbReference type="PANTHER" id="PTHR12147">
    <property type="entry name" value="METALLOPEPTIDASE M28 FAMILY MEMBER"/>
    <property type="match status" value="1"/>
</dbReference>
<sequence>MYKLLNDNNFLNPKKYTLVTSKLTNGFNLMGIISMFGSLILNSFRFYMKKKIWIAGAFALLVAGQTEAQDATALKYANTITATDLEKHLTYLASDELEGRDTGEKGQKLAAEYLAGFYKNLGLMGPVNGNYFQEFNLSSVSYPQVNLNVGKQKLVNNEDFIFIGDADMKKLAKTELVFLGLATEENLKKVDVKGKLVGLWAIGSRAQTVVPEVMEAGAVGIVVVTMEGQANFDRVANRYKSLSGRGRLGFEQPTKQEPIFLVSSDKMAVLFDTPVEILKEAAKNNPESIKTQKVSYLVKKENRLVPTENVMAFLEGTDKKEEVLVISSHYDHVGINSKGEINNGADDDGSGTVSVMEIAEAFALAAKDGNRPKRSVLFLNVTGEEKGLLGSEYYSNNPIFPLENTVNNINIDMVGRIDYEYQDAENKDYVYVIGSEMLSSHLKVINEYNNITYTNLILDYRYDAEDDPNRFYYRSDHYNFAKHNIPVIFFFNGVHDDYHQPSDTVDKIEFPLMTKRAKLIFHTAWDLSNREYRTPVDGSNTRTAR</sequence>
<dbReference type="STRING" id="758820.SAMN00777080_0299"/>
<keyword evidence="4" id="KW-1185">Reference proteome</keyword>
<keyword evidence="3" id="KW-0645">Protease</keyword>
<dbReference type="InterPro" id="IPR018247">
    <property type="entry name" value="EF_Hand_1_Ca_BS"/>
</dbReference>
<dbReference type="InterPro" id="IPR045175">
    <property type="entry name" value="M28_fam"/>
</dbReference>
<evidence type="ECO:0000259" key="2">
    <source>
        <dbReference type="Pfam" id="PF04389"/>
    </source>
</evidence>
<dbReference type="GO" id="GO:0008235">
    <property type="term" value="F:metalloexopeptidase activity"/>
    <property type="evidence" value="ECO:0007669"/>
    <property type="project" value="InterPro"/>
</dbReference>
<dbReference type="Gene3D" id="3.40.630.10">
    <property type="entry name" value="Zn peptidases"/>
    <property type="match status" value="2"/>
</dbReference>
<gene>
    <name evidence="3" type="ORF">SAMN00777080_0299</name>
</gene>
<keyword evidence="1" id="KW-1133">Transmembrane helix</keyword>
<proteinExistence type="predicted"/>
<dbReference type="Pfam" id="PF04389">
    <property type="entry name" value="Peptidase_M28"/>
    <property type="match status" value="1"/>
</dbReference>
<protein>
    <submittedName>
        <fullName evidence="3">Predicted aminopeptidases</fullName>
    </submittedName>
</protein>
<dbReference type="GO" id="GO:0006508">
    <property type="term" value="P:proteolysis"/>
    <property type="evidence" value="ECO:0007669"/>
    <property type="project" value="InterPro"/>
</dbReference>
<name>A0A1W2GZJ6_9BACT</name>
<keyword evidence="3" id="KW-0031">Aminopeptidase</keyword>
<dbReference type="PANTHER" id="PTHR12147:SF26">
    <property type="entry name" value="PEPTIDASE M28 DOMAIN-CONTAINING PROTEIN"/>
    <property type="match status" value="1"/>
</dbReference>
<accession>A0A1W2GZJ6</accession>
<dbReference type="PROSITE" id="PS00018">
    <property type="entry name" value="EF_HAND_1"/>
    <property type="match status" value="1"/>
</dbReference>
<dbReference type="GO" id="GO:0004177">
    <property type="term" value="F:aminopeptidase activity"/>
    <property type="evidence" value="ECO:0007669"/>
    <property type="project" value="UniProtKB-KW"/>
</dbReference>
<keyword evidence="3" id="KW-0378">Hydrolase</keyword>
<evidence type="ECO:0000313" key="3">
    <source>
        <dbReference type="EMBL" id="SMD41768.1"/>
    </source>
</evidence>